<reference evidence="2 3" key="1">
    <citation type="submission" date="2021-06" db="EMBL/GenBank/DDBJ databases">
        <title>Caerostris extrusa draft genome.</title>
        <authorList>
            <person name="Kono N."/>
            <person name="Arakawa K."/>
        </authorList>
    </citation>
    <scope>NUCLEOTIDE SEQUENCE [LARGE SCALE GENOMIC DNA]</scope>
</reference>
<sequence>MPTRQIRDKGRSFQNCDDHETDDGAKEMMIGVQFRVKEAKYSSDERDESPSFIAKPIDTSQRRPLSKTTSGVLLKLELDDNFDAELLVLAV</sequence>
<name>A0AAV4P3M3_CAEEX</name>
<feature type="region of interest" description="Disordered" evidence="1">
    <location>
        <begin position="1"/>
        <end position="24"/>
    </location>
</feature>
<accession>A0AAV4P3M3</accession>
<evidence type="ECO:0000313" key="3">
    <source>
        <dbReference type="Proteomes" id="UP001054945"/>
    </source>
</evidence>
<dbReference type="EMBL" id="BPLR01004006">
    <property type="protein sequence ID" value="GIX91264.1"/>
    <property type="molecule type" value="Genomic_DNA"/>
</dbReference>
<comment type="caution">
    <text evidence="2">The sequence shown here is derived from an EMBL/GenBank/DDBJ whole genome shotgun (WGS) entry which is preliminary data.</text>
</comment>
<gene>
    <name evidence="2" type="ORF">CEXT_77241</name>
</gene>
<keyword evidence="3" id="KW-1185">Reference proteome</keyword>
<evidence type="ECO:0000256" key="1">
    <source>
        <dbReference type="SAM" id="MobiDB-lite"/>
    </source>
</evidence>
<organism evidence="2 3">
    <name type="scientific">Caerostris extrusa</name>
    <name type="common">Bark spider</name>
    <name type="synonym">Caerostris bankana</name>
    <dbReference type="NCBI Taxonomy" id="172846"/>
    <lineage>
        <taxon>Eukaryota</taxon>
        <taxon>Metazoa</taxon>
        <taxon>Ecdysozoa</taxon>
        <taxon>Arthropoda</taxon>
        <taxon>Chelicerata</taxon>
        <taxon>Arachnida</taxon>
        <taxon>Araneae</taxon>
        <taxon>Araneomorphae</taxon>
        <taxon>Entelegynae</taxon>
        <taxon>Araneoidea</taxon>
        <taxon>Araneidae</taxon>
        <taxon>Caerostris</taxon>
    </lineage>
</organism>
<proteinExistence type="predicted"/>
<protein>
    <submittedName>
        <fullName evidence="2">Uncharacterized protein</fullName>
    </submittedName>
</protein>
<dbReference type="Proteomes" id="UP001054945">
    <property type="component" value="Unassembled WGS sequence"/>
</dbReference>
<evidence type="ECO:0000313" key="2">
    <source>
        <dbReference type="EMBL" id="GIX91264.1"/>
    </source>
</evidence>
<dbReference type="AlphaFoldDB" id="A0AAV4P3M3"/>